<dbReference type="EMBL" id="LAZR01000143">
    <property type="protein sequence ID" value="KKN86892.1"/>
    <property type="molecule type" value="Genomic_DNA"/>
</dbReference>
<evidence type="ECO:0000313" key="1">
    <source>
        <dbReference type="EMBL" id="KKN86892.1"/>
    </source>
</evidence>
<gene>
    <name evidence="1" type="ORF">LCGC14_0264540</name>
</gene>
<reference evidence="1" key="1">
    <citation type="journal article" date="2015" name="Nature">
        <title>Complex archaea that bridge the gap between prokaryotes and eukaryotes.</title>
        <authorList>
            <person name="Spang A."/>
            <person name="Saw J.H."/>
            <person name="Jorgensen S.L."/>
            <person name="Zaremba-Niedzwiedzka K."/>
            <person name="Martijn J."/>
            <person name="Lind A.E."/>
            <person name="van Eijk R."/>
            <person name="Schleper C."/>
            <person name="Guy L."/>
            <person name="Ettema T.J."/>
        </authorList>
    </citation>
    <scope>NUCLEOTIDE SEQUENCE</scope>
</reference>
<name>A0A0F9UHR4_9ZZZZ</name>
<accession>A0A0F9UHR4</accession>
<sequence>MTELVRVCRSILEQAKEGQVNDADVLYVLGELWPGSFSIMSYENISVADLFRAMNVQGYLGNEDATGARERAAFAWVEAENIFEVRAIYNKWFYMLKAGTANDQYPDPTADYYTPDGIEITQERADAFVEAIEDDMLKERARFGHLGYNEGPGFMRLEGTTRIAFMLDCWTVMKPVTQLKREAWVRVNEKRETIPPTDWFARSSRRVS</sequence>
<proteinExistence type="predicted"/>
<organism evidence="1">
    <name type="scientific">marine sediment metagenome</name>
    <dbReference type="NCBI Taxonomy" id="412755"/>
    <lineage>
        <taxon>unclassified sequences</taxon>
        <taxon>metagenomes</taxon>
        <taxon>ecological metagenomes</taxon>
    </lineage>
</organism>
<dbReference type="AlphaFoldDB" id="A0A0F9UHR4"/>
<protein>
    <submittedName>
        <fullName evidence="1">Uncharacterized protein</fullName>
    </submittedName>
</protein>
<comment type="caution">
    <text evidence="1">The sequence shown here is derived from an EMBL/GenBank/DDBJ whole genome shotgun (WGS) entry which is preliminary data.</text>
</comment>